<evidence type="ECO:0000313" key="2">
    <source>
        <dbReference type="Proteomes" id="UP000276133"/>
    </source>
</evidence>
<dbReference type="AlphaFoldDB" id="A0A3M7R309"/>
<protein>
    <submittedName>
        <fullName evidence="1">Uncharacterized protein</fullName>
    </submittedName>
</protein>
<name>A0A3M7R309_BRAPC</name>
<dbReference type="Proteomes" id="UP000276133">
    <property type="component" value="Unassembled WGS sequence"/>
</dbReference>
<accession>A0A3M7R309</accession>
<proteinExistence type="predicted"/>
<gene>
    <name evidence="1" type="ORF">BpHYR1_008125</name>
</gene>
<dbReference type="EMBL" id="REGN01004410">
    <property type="protein sequence ID" value="RNA17638.1"/>
    <property type="molecule type" value="Genomic_DNA"/>
</dbReference>
<organism evidence="1 2">
    <name type="scientific">Brachionus plicatilis</name>
    <name type="common">Marine rotifer</name>
    <name type="synonym">Brachionus muelleri</name>
    <dbReference type="NCBI Taxonomy" id="10195"/>
    <lineage>
        <taxon>Eukaryota</taxon>
        <taxon>Metazoa</taxon>
        <taxon>Spiralia</taxon>
        <taxon>Gnathifera</taxon>
        <taxon>Rotifera</taxon>
        <taxon>Eurotatoria</taxon>
        <taxon>Monogononta</taxon>
        <taxon>Pseudotrocha</taxon>
        <taxon>Ploima</taxon>
        <taxon>Brachionidae</taxon>
        <taxon>Brachionus</taxon>
    </lineage>
</organism>
<reference evidence="1 2" key="1">
    <citation type="journal article" date="2018" name="Sci. Rep.">
        <title>Genomic signatures of local adaptation to the degree of environmental predictability in rotifers.</title>
        <authorList>
            <person name="Franch-Gras L."/>
            <person name="Hahn C."/>
            <person name="Garcia-Roger E.M."/>
            <person name="Carmona M.J."/>
            <person name="Serra M."/>
            <person name="Gomez A."/>
        </authorList>
    </citation>
    <scope>NUCLEOTIDE SEQUENCE [LARGE SCALE GENOMIC DNA]</scope>
    <source>
        <strain evidence="1">HYR1</strain>
    </source>
</reference>
<sequence length="141" mass="15937">MIADGCTGPLTRPKKLIEIQKNSLNLHKYGTRNKAAIAKLTLNKTATNKIGFILNATNAARNRPTTYNIQNKVCTLVYSWVKPKIQKSRRVISFFCTIIRFEYSSFWATMNIRPTRTDIPPATEYGTVSSTWSEMCSVGKI</sequence>
<keyword evidence="2" id="KW-1185">Reference proteome</keyword>
<comment type="caution">
    <text evidence="1">The sequence shown here is derived from an EMBL/GenBank/DDBJ whole genome shotgun (WGS) entry which is preliminary data.</text>
</comment>
<evidence type="ECO:0000313" key="1">
    <source>
        <dbReference type="EMBL" id="RNA17638.1"/>
    </source>
</evidence>